<feature type="region of interest" description="Disordered" evidence="1">
    <location>
        <begin position="29"/>
        <end position="61"/>
    </location>
</feature>
<keyword evidence="3" id="KW-1185">Reference proteome</keyword>
<evidence type="ECO:0000313" key="2">
    <source>
        <dbReference type="EMBL" id="EBA06625.1"/>
    </source>
</evidence>
<proteinExistence type="predicted"/>
<dbReference type="AlphaFoldDB" id="A3K8E6"/>
<feature type="compositionally biased region" description="Low complexity" evidence="1">
    <location>
        <begin position="42"/>
        <end position="55"/>
    </location>
</feature>
<protein>
    <submittedName>
        <fullName evidence="2">Uncharacterized protein</fullName>
    </submittedName>
</protein>
<gene>
    <name evidence="2" type="ORF">SSE37_10228</name>
</gene>
<accession>A3K8E6</accession>
<name>A3K8E6_SAGS3</name>
<dbReference type="EMBL" id="AAYA01000014">
    <property type="protein sequence ID" value="EBA06625.1"/>
    <property type="molecule type" value="Genomic_DNA"/>
</dbReference>
<comment type="caution">
    <text evidence="2">The sequence shown here is derived from an EMBL/GenBank/DDBJ whole genome shotgun (WGS) entry which is preliminary data.</text>
</comment>
<organism evidence="2 3">
    <name type="scientific">Sagittula stellata (strain ATCC 700073 / DSM 11524 / E-37)</name>
    <dbReference type="NCBI Taxonomy" id="388399"/>
    <lineage>
        <taxon>Bacteria</taxon>
        <taxon>Pseudomonadati</taxon>
        <taxon>Pseudomonadota</taxon>
        <taxon>Alphaproteobacteria</taxon>
        <taxon>Rhodobacterales</taxon>
        <taxon>Roseobacteraceae</taxon>
        <taxon>Sagittula</taxon>
    </lineage>
</organism>
<dbReference type="Proteomes" id="UP000005713">
    <property type="component" value="Unassembled WGS sequence"/>
</dbReference>
<reference evidence="2 3" key="1">
    <citation type="submission" date="2006-06" db="EMBL/GenBank/DDBJ databases">
        <authorList>
            <person name="Moran M.A."/>
            <person name="Ferriera S."/>
            <person name="Johnson J."/>
            <person name="Kravitz S."/>
            <person name="Beeson K."/>
            <person name="Sutton G."/>
            <person name="Rogers Y.-H."/>
            <person name="Friedman R."/>
            <person name="Frazier M."/>
            <person name="Venter J.C."/>
        </authorList>
    </citation>
    <scope>NUCLEOTIDE SEQUENCE [LARGE SCALE GENOMIC DNA]</scope>
    <source>
        <strain evidence="2 3">E-37</strain>
    </source>
</reference>
<dbReference type="RefSeq" id="WP_005862253.1">
    <property type="nucleotide sequence ID" value="NZ_AAYA01000014.1"/>
</dbReference>
<sequence length="116" mass="12703">MTDDFEAFMEGIEGRAPEAYTALRRDLETAEKRVAPRPPVGPAAAADAPQDAAAAEDWRRGPENTRAAVCAALGWMQAEQKDPAGRDWRAAHRNALRMLAEAIGWSNKTDRTNRNG</sequence>
<evidence type="ECO:0000313" key="3">
    <source>
        <dbReference type="Proteomes" id="UP000005713"/>
    </source>
</evidence>
<evidence type="ECO:0000256" key="1">
    <source>
        <dbReference type="SAM" id="MobiDB-lite"/>
    </source>
</evidence>